<dbReference type="Pfam" id="PF13431">
    <property type="entry name" value="TPR_17"/>
    <property type="match status" value="1"/>
</dbReference>
<keyword evidence="1" id="KW-0802">TPR repeat</keyword>
<dbReference type="PROSITE" id="PS50005">
    <property type="entry name" value="TPR"/>
    <property type="match status" value="1"/>
</dbReference>
<dbReference type="InterPro" id="IPR019734">
    <property type="entry name" value="TPR_rpt"/>
</dbReference>
<name>A0A1V9G1S9_9BACT</name>
<comment type="caution">
    <text evidence="2">The sequence shown here is derived from an EMBL/GenBank/DDBJ whole genome shotgun (WGS) entry which is preliminary data.</text>
</comment>
<proteinExistence type="predicted"/>
<evidence type="ECO:0000256" key="1">
    <source>
        <dbReference type="PROSITE-ProRule" id="PRU00339"/>
    </source>
</evidence>
<dbReference type="STRING" id="1703345.A3860_20880"/>
<protein>
    <submittedName>
        <fullName evidence="2">Uncharacterized protein</fullName>
    </submittedName>
</protein>
<dbReference type="SMART" id="SM00028">
    <property type="entry name" value="TPR"/>
    <property type="match status" value="2"/>
</dbReference>
<dbReference type="OrthoDB" id="1343633at2"/>
<keyword evidence="3" id="KW-1185">Reference proteome</keyword>
<dbReference type="EMBL" id="LVYD01000042">
    <property type="protein sequence ID" value="OQP64426.1"/>
    <property type="molecule type" value="Genomic_DNA"/>
</dbReference>
<dbReference type="AlphaFoldDB" id="A0A1V9G1S9"/>
<dbReference type="InterPro" id="IPR011990">
    <property type="entry name" value="TPR-like_helical_dom_sf"/>
</dbReference>
<dbReference type="SUPFAM" id="SSF48452">
    <property type="entry name" value="TPR-like"/>
    <property type="match status" value="1"/>
</dbReference>
<feature type="repeat" description="TPR" evidence="1">
    <location>
        <begin position="216"/>
        <end position="249"/>
    </location>
</feature>
<dbReference type="Proteomes" id="UP000192796">
    <property type="component" value="Unassembled WGS sequence"/>
</dbReference>
<gene>
    <name evidence="2" type="ORF">A3860_20880</name>
</gene>
<evidence type="ECO:0000313" key="2">
    <source>
        <dbReference type="EMBL" id="OQP64426.1"/>
    </source>
</evidence>
<dbReference type="RefSeq" id="WP_081147044.1">
    <property type="nucleotide sequence ID" value="NZ_LVYD01000042.1"/>
</dbReference>
<dbReference type="Gene3D" id="1.25.40.10">
    <property type="entry name" value="Tetratricopeptide repeat domain"/>
    <property type="match status" value="1"/>
</dbReference>
<evidence type="ECO:0000313" key="3">
    <source>
        <dbReference type="Proteomes" id="UP000192796"/>
    </source>
</evidence>
<sequence>MPKHLLAFFLLLIGSQTFPQGFTTDFDKVLKERDTAAQLQLLHNWQKANPNDAELFIAYFNYYFFASRREVIALTDSTNGLQSLEVKDSAGLNTVGYLAEDIDFDSTLLQKGFQYIDSGINTWPARLDMRFGKIYVLGQLENYEAFTNEILKTIETSNQLKNKWSWKNNKPVEDAERFLLSTIQEYVVQLYDAGDDQLHRMRRIAQAVLKYYPRHVESLSNLAITYGLQGDYDRALDALLKAEKIMPRDVIVLNNIANMYERKGDKLNAIRYFELTAKHGDKDAKDAAVKKLKELKN</sequence>
<dbReference type="Pfam" id="PF13181">
    <property type="entry name" value="TPR_8"/>
    <property type="match status" value="1"/>
</dbReference>
<accession>A0A1V9G1S9</accession>
<reference evidence="2 3" key="1">
    <citation type="submission" date="2016-03" db="EMBL/GenBank/DDBJ databases">
        <title>Niastella vici sp. nov., isolated from farmland soil.</title>
        <authorList>
            <person name="Chen L."/>
            <person name="Wang D."/>
            <person name="Yang S."/>
            <person name="Wang G."/>
        </authorList>
    </citation>
    <scope>NUCLEOTIDE SEQUENCE [LARGE SCALE GENOMIC DNA]</scope>
    <source>
        <strain evidence="2 3">DJ57</strain>
    </source>
</reference>
<organism evidence="2 3">
    <name type="scientific">Niastella vici</name>
    <dbReference type="NCBI Taxonomy" id="1703345"/>
    <lineage>
        <taxon>Bacteria</taxon>
        <taxon>Pseudomonadati</taxon>
        <taxon>Bacteroidota</taxon>
        <taxon>Chitinophagia</taxon>
        <taxon>Chitinophagales</taxon>
        <taxon>Chitinophagaceae</taxon>
        <taxon>Niastella</taxon>
    </lineage>
</organism>